<protein>
    <submittedName>
        <fullName evidence="1">Uncharacterized protein</fullName>
    </submittedName>
</protein>
<dbReference type="EMBL" id="JARBHB010000003">
    <property type="protein sequence ID" value="KAJ8888609.1"/>
    <property type="molecule type" value="Genomic_DNA"/>
</dbReference>
<name>A0ABQ9HWZ1_9NEOP</name>
<dbReference type="PROSITE" id="PS51257">
    <property type="entry name" value="PROKAR_LIPOPROTEIN"/>
    <property type="match status" value="1"/>
</dbReference>
<sequence length="414" mass="45418">MATVRLHHQISSLVPSHCIVMGTASCCEILVNWTTRSGLTYTRGRGGGVIISRSPPTKANRVQSPAGCTGFLQVGIVPDDAVGPFFFFFGDLPFPPPLHSGAAPYSLQSPSSALKTSLLRAAQISSLTHSSTVVGSLACYSVTLIRSGGWSTMWFGARHSLVICLAFLDISVRRKTLHPKPPALPMLNQPWWCGGQTTCSHHGEPGSITCGIKPLFSPLVDVTDNRWVFSGLVHFPHNCVSSLLRIHSLRAYLPDLTHPVPGASERSFIDWVVSYCRPFTFIMRKSVGNHGIIKLQREPWMCCRFHDSVLPLCSKCSVMNGTISLSSPTYTPQRAAGTCVPWKGRSHSADTVRSAPTIKSRAARTRGYYYTDEENILCNPIAYLLQITPDLGRWLYAPSKTSLRSRRPCYTAAL</sequence>
<accession>A0ABQ9HWZ1</accession>
<evidence type="ECO:0000313" key="1">
    <source>
        <dbReference type="EMBL" id="KAJ8888609.1"/>
    </source>
</evidence>
<dbReference type="Proteomes" id="UP001159363">
    <property type="component" value="Chromosome 3"/>
</dbReference>
<comment type="caution">
    <text evidence="1">The sequence shown here is derived from an EMBL/GenBank/DDBJ whole genome shotgun (WGS) entry which is preliminary data.</text>
</comment>
<keyword evidence="2" id="KW-1185">Reference proteome</keyword>
<evidence type="ECO:0000313" key="2">
    <source>
        <dbReference type="Proteomes" id="UP001159363"/>
    </source>
</evidence>
<proteinExistence type="predicted"/>
<organism evidence="1 2">
    <name type="scientific">Dryococelus australis</name>
    <dbReference type="NCBI Taxonomy" id="614101"/>
    <lineage>
        <taxon>Eukaryota</taxon>
        <taxon>Metazoa</taxon>
        <taxon>Ecdysozoa</taxon>
        <taxon>Arthropoda</taxon>
        <taxon>Hexapoda</taxon>
        <taxon>Insecta</taxon>
        <taxon>Pterygota</taxon>
        <taxon>Neoptera</taxon>
        <taxon>Polyneoptera</taxon>
        <taxon>Phasmatodea</taxon>
        <taxon>Verophasmatodea</taxon>
        <taxon>Anareolatae</taxon>
        <taxon>Phasmatidae</taxon>
        <taxon>Eurycanthinae</taxon>
        <taxon>Dryococelus</taxon>
    </lineage>
</organism>
<reference evidence="1 2" key="1">
    <citation type="submission" date="2023-02" db="EMBL/GenBank/DDBJ databases">
        <title>LHISI_Scaffold_Assembly.</title>
        <authorList>
            <person name="Stuart O.P."/>
            <person name="Cleave R."/>
            <person name="Magrath M.J.L."/>
            <person name="Mikheyev A.S."/>
        </authorList>
    </citation>
    <scope>NUCLEOTIDE SEQUENCE [LARGE SCALE GENOMIC DNA]</scope>
    <source>
        <strain evidence="1">Daus_M_001</strain>
        <tissue evidence="1">Leg muscle</tissue>
    </source>
</reference>
<gene>
    <name evidence="1" type="ORF">PR048_008101</name>
</gene>